<dbReference type="Proteomes" id="UP001595904">
    <property type="component" value="Unassembled WGS sequence"/>
</dbReference>
<sequence length="182" mass="20211">MIGRSNLQEPVMPRYVAFLRGVSPMNAKMPEVKKAFEKAGFTNVKTLLSSGNVVFDSPSKSETALARKAEKAMQEHLDRSFLTIVRSTKALSELIDADPYSEFRLPAKSKHVVTFLREVPTAKLSLPIKLNEARILAVRGQEVLVSYVPQPGSPEFMRLIEKTFGTEITTRTLETVKKCAAA</sequence>
<proteinExistence type="predicted"/>
<dbReference type="PIRSF" id="PIRSF008502">
    <property type="entry name" value="UCP008502"/>
    <property type="match status" value="1"/>
</dbReference>
<gene>
    <name evidence="1" type="ORF">ACFPN2_15575</name>
</gene>
<evidence type="ECO:0000313" key="1">
    <source>
        <dbReference type="EMBL" id="MFC4310511.1"/>
    </source>
</evidence>
<dbReference type="Gene3D" id="3.30.70.1280">
    <property type="entry name" value="SP0830-like domains"/>
    <property type="match status" value="1"/>
</dbReference>
<evidence type="ECO:0000313" key="2">
    <source>
        <dbReference type="Proteomes" id="UP001595904"/>
    </source>
</evidence>
<comment type="caution">
    <text evidence="1">The sequence shown here is derived from an EMBL/GenBank/DDBJ whole genome shotgun (WGS) entry which is preliminary data.</text>
</comment>
<name>A0ABV8SSP8_9GAMM</name>
<dbReference type="PANTHER" id="PTHR36439:SF1">
    <property type="entry name" value="DUF1697 DOMAIN-CONTAINING PROTEIN"/>
    <property type="match status" value="1"/>
</dbReference>
<keyword evidence="2" id="KW-1185">Reference proteome</keyword>
<dbReference type="EMBL" id="JBHSDU010000003">
    <property type="protein sequence ID" value="MFC4310511.1"/>
    <property type="molecule type" value="Genomic_DNA"/>
</dbReference>
<dbReference type="SUPFAM" id="SSF160379">
    <property type="entry name" value="SP0830-like"/>
    <property type="match status" value="1"/>
</dbReference>
<dbReference type="RefSeq" id="WP_380598055.1">
    <property type="nucleotide sequence ID" value="NZ_JBHSDU010000003.1"/>
</dbReference>
<dbReference type="Pfam" id="PF08002">
    <property type="entry name" value="DUF1697"/>
    <property type="match status" value="1"/>
</dbReference>
<accession>A0ABV8SSP8</accession>
<reference evidence="2" key="1">
    <citation type="journal article" date="2019" name="Int. J. Syst. Evol. Microbiol.">
        <title>The Global Catalogue of Microorganisms (GCM) 10K type strain sequencing project: providing services to taxonomists for standard genome sequencing and annotation.</title>
        <authorList>
            <consortium name="The Broad Institute Genomics Platform"/>
            <consortium name="The Broad Institute Genome Sequencing Center for Infectious Disease"/>
            <person name="Wu L."/>
            <person name="Ma J."/>
        </authorList>
    </citation>
    <scope>NUCLEOTIDE SEQUENCE [LARGE SCALE GENOMIC DNA]</scope>
    <source>
        <strain evidence="2">CGMCC 1.10759</strain>
    </source>
</reference>
<organism evidence="1 2">
    <name type="scientific">Steroidobacter flavus</name>
    <dbReference type="NCBI Taxonomy" id="1842136"/>
    <lineage>
        <taxon>Bacteria</taxon>
        <taxon>Pseudomonadati</taxon>
        <taxon>Pseudomonadota</taxon>
        <taxon>Gammaproteobacteria</taxon>
        <taxon>Steroidobacterales</taxon>
        <taxon>Steroidobacteraceae</taxon>
        <taxon>Steroidobacter</taxon>
    </lineage>
</organism>
<protein>
    <submittedName>
        <fullName evidence="1">DUF1697 domain-containing protein</fullName>
    </submittedName>
</protein>
<dbReference type="InterPro" id="IPR012545">
    <property type="entry name" value="DUF1697"/>
</dbReference>
<dbReference type="PANTHER" id="PTHR36439">
    <property type="entry name" value="BLL4334 PROTEIN"/>
    <property type="match status" value="1"/>
</dbReference>